<evidence type="ECO:0000256" key="1">
    <source>
        <dbReference type="ARBA" id="ARBA00000900"/>
    </source>
</evidence>
<evidence type="ECO:0000313" key="17">
    <source>
        <dbReference type="EMBL" id="CAF0778933.1"/>
    </source>
</evidence>
<evidence type="ECO:0000256" key="10">
    <source>
        <dbReference type="ARBA" id="ARBA00022833"/>
    </source>
</evidence>
<dbReference type="PROSITE" id="PS51057">
    <property type="entry name" value="PAIRED_2"/>
    <property type="match status" value="1"/>
</dbReference>
<dbReference type="AlphaFoldDB" id="A0A813RB11"/>
<feature type="compositionally biased region" description="Polar residues" evidence="14">
    <location>
        <begin position="425"/>
        <end position="440"/>
    </location>
</feature>
<keyword evidence="8 13" id="KW-0863">Zinc-finger</keyword>
<gene>
    <name evidence="17" type="ORF">GPM918_LOCUS2352</name>
    <name evidence="18" type="ORF">SRO942_LOCUS2352</name>
</gene>
<keyword evidence="11" id="KW-1133">Transmembrane helix</keyword>
<evidence type="ECO:0000256" key="7">
    <source>
        <dbReference type="ARBA" id="ARBA00022724"/>
    </source>
</evidence>
<feature type="domain" description="RING-type" evidence="15">
    <location>
        <begin position="492"/>
        <end position="533"/>
    </location>
</feature>
<dbReference type="PANTHER" id="PTHR45977">
    <property type="entry name" value="TARGET OF ERK KINASE MPK-1"/>
    <property type="match status" value="1"/>
</dbReference>
<keyword evidence="5" id="KW-0812">Transmembrane</keyword>
<evidence type="ECO:0000256" key="14">
    <source>
        <dbReference type="SAM" id="MobiDB-lite"/>
    </source>
</evidence>
<evidence type="ECO:0000313" key="18">
    <source>
        <dbReference type="EMBL" id="CAF3561901.1"/>
    </source>
</evidence>
<comment type="caution">
    <text evidence="17">The sequence shown here is derived from an EMBL/GenBank/DDBJ whole genome shotgun (WGS) entry which is preliminary data.</text>
</comment>
<dbReference type="GO" id="GO:0061630">
    <property type="term" value="F:ubiquitin protein ligase activity"/>
    <property type="evidence" value="ECO:0007669"/>
    <property type="project" value="UniProtKB-EC"/>
</dbReference>
<dbReference type="InterPro" id="IPR009057">
    <property type="entry name" value="Homeodomain-like_sf"/>
</dbReference>
<dbReference type="Pfam" id="PF00292">
    <property type="entry name" value="PAX"/>
    <property type="match status" value="1"/>
</dbReference>
<dbReference type="PANTHER" id="PTHR45977:SF4">
    <property type="entry name" value="RING-TYPE DOMAIN-CONTAINING PROTEIN"/>
    <property type="match status" value="1"/>
</dbReference>
<organism evidence="17 19">
    <name type="scientific">Didymodactylos carnosus</name>
    <dbReference type="NCBI Taxonomy" id="1234261"/>
    <lineage>
        <taxon>Eukaryota</taxon>
        <taxon>Metazoa</taxon>
        <taxon>Spiralia</taxon>
        <taxon>Gnathifera</taxon>
        <taxon>Rotifera</taxon>
        <taxon>Eurotatoria</taxon>
        <taxon>Bdelloidea</taxon>
        <taxon>Philodinida</taxon>
        <taxon>Philodinidae</taxon>
        <taxon>Didymodactylos</taxon>
    </lineage>
</organism>
<keyword evidence="9" id="KW-0833">Ubl conjugation pathway</keyword>
<dbReference type="Gene3D" id="1.10.10.10">
    <property type="entry name" value="Winged helix-like DNA-binding domain superfamily/Winged helix DNA-binding domain"/>
    <property type="match status" value="1"/>
</dbReference>
<dbReference type="InterPro" id="IPR013083">
    <property type="entry name" value="Znf_RING/FYVE/PHD"/>
</dbReference>
<dbReference type="GO" id="GO:0016567">
    <property type="term" value="P:protein ubiquitination"/>
    <property type="evidence" value="ECO:0007669"/>
    <property type="project" value="TreeGrafter"/>
</dbReference>
<dbReference type="GO" id="GO:0008270">
    <property type="term" value="F:zinc ion binding"/>
    <property type="evidence" value="ECO:0007669"/>
    <property type="project" value="UniProtKB-KW"/>
</dbReference>
<proteinExistence type="predicted"/>
<keyword evidence="12" id="KW-0472">Membrane</keyword>
<dbReference type="Pfam" id="PF13639">
    <property type="entry name" value="zf-RING_2"/>
    <property type="match status" value="1"/>
</dbReference>
<dbReference type="SMART" id="SM00351">
    <property type="entry name" value="PAX"/>
    <property type="match status" value="1"/>
</dbReference>
<evidence type="ECO:0000259" key="16">
    <source>
        <dbReference type="PROSITE" id="PS51057"/>
    </source>
</evidence>
<evidence type="ECO:0000256" key="2">
    <source>
        <dbReference type="ARBA" id="ARBA00004141"/>
    </source>
</evidence>
<evidence type="ECO:0000256" key="13">
    <source>
        <dbReference type="PROSITE-ProRule" id="PRU00175"/>
    </source>
</evidence>
<evidence type="ECO:0000256" key="11">
    <source>
        <dbReference type="ARBA" id="ARBA00022989"/>
    </source>
</evidence>
<feature type="domain" description="Paired" evidence="16">
    <location>
        <begin position="233"/>
        <end position="372"/>
    </location>
</feature>
<keyword evidence="7" id="KW-0563">Paired box</keyword>
<evidence type="ECO:0000256" key="12">
    <source>
        <dbReference type="ARBA" id="ARBA00023136"/>
    </source>
</evidence>
<dbReference type="EMBL" id="CAJOBC010000258">
    <property type="protein sequence ID" value="CAF3561901.1"/>
    <property type="molecule type" value="Genomic_DNA"/>
</dbReference>
<dbReference type="Gene3D" id="3.30.40.10">
    <property type="entry name" value="Zinc/RING finger domain, C3HC4 (zinc finger)"/>
    <property type="match status" value="1"/>
</dbReference>
<feature type="compositionally biased region" description="Low complexity" evidence="14">
    <location>
        <begin position="441"/>
        <end position="455"/>
    </location>
</feature>
<accession>A0A813RB11</accession>
<dbReference type="PROSITE" id="PS50089">
    <property type="entry name" value="ZF_RING_2"/>
    <property type="match status" value="1"/>
</dbReference>
<evidence type="ECO:0000256" key="9">
    <source>
        <dbReference type="ARBA" id="ARBA00022786"/>
    </source>
</evidence>
<dbReference type="SUPFAM" id="SSF57850">
    <property type="entry name" value="RING/U-box"/>
    <property type="match status" value="1"/>
</dbReference>
<evidence type="ECO:0000313" key="19">
    <source>
        <dbReference type="Proteomes" id="UP000663829"/>
    </source>
</evidence>
<comment type="subcellular location">
    <subcellularLocation>
        <location evidence="2">Membrane</location>
        <topology evidence="2">Multi-pass membrane protein</topology>
    </subcellularLocation>
</comment>
<dbReference type="InterPro" id="IPR001523">
    <property type="entry name" value="Paired_dom"/>
</dbReference>
<name>A0A813RB11_9BILA</name>
<dbReference type="EC" id="2.3.2.27" evidence="3"/>
<dbReference type="GO" id="GO:0003677">
    <property type="term" value="F:DNA binding"/>
    <property type="evidence" value="ECO:0007669"/>
    <property type="project" value="InterPro"/>
</dbReference>
<dbReference type="EMBL" id="CAJNOQ010000258">
    <property type="protein sequence ID" value="CAF0778933.1"/>
    <property type="molecule type" value="Genomic_DNA"/>
</dbReference>
<evidence type="ECO:0000256" key="4">
    <source>
        <dbReference type="ARBA" id="ARBA00022679"/>
    </source>
</evidence>
<protein>
    <recommendedName>
        <fullName evidence="3">RING-type E3 ubiquitin transferase</fullName>
        <ecNumber evidence="3">2.3.2.27</ecNumber>
    </recommendedName>
</protein>
<dbReference type="InterPro" id="IPR036388">
    <property type="entry name" value="WH-like_DNA-bd_sf"/>
</dbReference>
<dbReference type="Proteomes" id="UP000681722">
    <property type="component" value="Unassembled WGS sequence"/>
</dbReference>
<dbReference type="SMART" id="SM00184">
    <property type="entry name" value="RING"/>
    <property type="match status" value="1"/>
</dbReference>
<keyword evidence="4" id="KW-0808">Transferase</keyword>
<evidence type="ECO:0000259" key="15">
    <source>
        <dbReference type="PROSITE" id="PS50089"/>
    </source>
</evidence>
<evidence type="ECO:0000256" key="6">
    <source>
        <dbReference type="ARBA" id="ARBA00022723"/>
    </source>
</evidence>
<evidence type="ECO:0000256" key="8">
    <source>
        <dbReference type="ARBA" id="ARBA00022771"/>
    </source>
</evidence>
<sequence length="547" mass="61526">MPQMGGYLSGNFSRAPSMNEMSSISENLRLVNQLNYNSNEKLPYNHLQLPNNNSYEHYYPFNVSYQKPIYSSRNNLSTTTSTDNVTPLSLPTSSRDLFQIVNTNTNDNNGYVQRKYEHQSTSELNNLYRRHTENNLTLTPNKKAYYNHRPPFVNESIPHWASMHPWPLNNNPVNNNNNNNSNTEKRSSLPHSLSYGDFSLNGFYFPQSRFIGSPFHTQSFSSIKPSSTATSAPLHNSSVLQPNLLANNQQSRFISQSTSQMSSNNELPIFFQPMFNNSNLCGPTTNSVISNHAQLSTDTSHFTSRPSDFSIKIKNKTKQRITQRITQEILNLKQKCPTIFAWEIQQQLLQNGICKPQNLPSANTIHRVLRNSINIDSIMRLNSDPIDTKPNITTVMQALLDNFNPMNSSVPTSTFISSTIDSLGNSHSESSSRNTNNSMAISNINPVSSSSSQTNNLISTSPLTIYLSPSPSPSVHAISDSDTSISDPDTECSICLCSYKNGQEIHILSCTHEFHSNCLKQWIKKNNSCPICRRDITDQSEFITILI</sequence>
<dbReference type="InterPro" id="IPR001841">
    <property type="entry name" value="Znf_RING"/>
</dbReference>
<evidence type="ECO:0000256" key="5">
    <source>
        <dbReference type="ARBA" id="ARBA00022692"/>
    </source>
</evidence>
<dbReference type="CDD" id="cd16454">
    <property type="entry name" value="RING-H2_PA-TM-RING"/>
    <property type="match status" value="1"/>
</dbReference>
<keyword evidence="10" id="KW-0862">Zinc</keyword>
<dbReference type="GO" id="GO:0006355">
    <property type="term" value="P:regulation of DNA-templated transcription"/>
    <property type="evidence" value="ECO:0007669"/>
    <property type="project" value="InterPro"/>
</dbReference>
<dbReference type="GO" id="GO:0016020">
    <property type="term" value="C:membrane"/>
    <property type="evidence" value="ECO:0007669"/>
    <property type="project" value="UniProtKB-SubCell"/>
</dbReference>
<dbReference type="GO" id="GO:0006511">
    <property type="term" value="P:ubiquitin-dependent protein catabolic process"/>
    <property type="evidence" value="ECO:0007669"/>
    <property type="project" value="TreeGrafter"/>
</dbReference>
<evidence type="ECO:0000256" key="3">
    <source>
        <dbReference type="ARBA" id="ARBA00012483"/>
    </source>
</evidence>
<dbReference type="OrthoDB" id="8062037at2759"/>
<dbReference type="SUPFAM" id="SSF46689">
    <property type="entry name" value="Homeodomain-like"/>
    <property type="match status" value="1"/>
</dbReference>
<keyword evidence="19" id="KW-1185">Reference proteome</keyword>
<comment type="catalytic activity">
    <reaction evidence="1">
        <text>S-ubiquitinyl-[E2 ubiquitin-conjugating enzyme]-L-cysteine + [acceptor protein]-L-lysine = [E2 ubiquitin-conjugating enzyme]-L-cysteine + N(6)-ubiquitinyl-[acceptor protein]-L-lysine.</text>
        <dbReference type="EC" id="2.3.2.27"/>
    </reaction>
</comment>
<dbReference type="Proteomes" id="UP000663829">
    <property type="component" value="Unassembled WGS sequence"/>
</dbReference>
<feature type="region of interest" description="Disordered" evidence="14">
    <location>
        <begin position="425"/>
        <end position="455"/>
    </location>
</feature>
<keyword evidence="6" id="KW-0479">Metal-binding</keyword>
<reference evidence="17" key="1">
    <citation type="submission" date="2021-02" db="EMBL/GenBank/DDBJ databases">
        <authorList>
            <person name="Nowell W R."/>
        </authorList>
    </citation>
    <scope>NUCLEOTIDE SEQUENCE</scope>
</reference>